<dbReference type="EMBL" id="JH636049">
    <property type="protein sequence ID" value="EID52535.1"/>
    <property type="molecule type" value="Genomic_DNA"/>
</dbReference>
<dbReference type="GO" id="GO:0004311">
    <property type="term" value="F:geranylgeranyl diphosphate synthase activity"/>
    <property type="evidence" value="ECO:0007669"/>
    <property type="project" value="InterPro"/>
</dbReference>
<evidence type="ECO:0000256" key="4">
    <source>
        <dbReference type="ARBA" id="ARBA00022746"/>
    </source>
</evidence>
<evidence type="ECO:0000256" key="5">
    <source>
        <dbReference type="ARBA" id="ARBA00053028"/>
    </source>
</evidence>
<dbReference type="SUPFAM" id="SSF48576">
    <property type="entry name" value="Terpenoid synthases"/>
    <property type="match status" value="1"/>
</dbReference>
<dbReference type="SFLD" id="SFLDS00005">
    <property type="entry name" value="Isoprenoid_Synthase_Type_I"/>
    <property type="match status" value="1"/>
</dbReference>
<dbReference type="InterPro" id="IPR044843">
    <property type="entry name" value="Trans_IPPS_bact-type"/>
</dbReference>
<dbReference type="SFLD" id="SFLDG01018">
    <property type="entry name" value="Squalene/Phytoene_Synthase_Lik"/>
    <property type="match status" value="1"/>
</dbReference>
<gene>
    <name evidence="7" type="ORF">SacxiDRAFT_0253</name>
</gene>
<accession>I0UXD2</accession>
<dbReference type="InterPro" id="IPR008949">
    <property type="entry name" value="Isoprenoid_synthase_dom_sf"/>
</dbReference>
<dbReference type="CDD" id="cd00683">
    <property type="entry name" value="Trans_IPPS_HH"/>
    <property type="match status" value="1"/>
</dbReference>
<protein>
    <submittedName>
        <fullName evidence="7">Phytoene/squalene synthetase</fullName>
    </submittedName>
</protein>
<evidence type="ECO:0000256" key="3">
    <source>
        <dbReference type="ARBA" id="ARBA00022679"/>
    </source>
</evidence>
<dbReference type="InterPro" id="IPR033904">
    <property type="entry name" value="Trans_IPPS_HH"/>
</dbReference>
<evidence type="ECO:0000256" key="2">
    <source>
        <dbReference type="ARBA" id="ARBA00006251"/>
    </source>
</evidence>
<dbReference type="FunFam" id="1.10.600.10:FF:000020">
    <property type="entry name" value="Phytoene synthase"/>
    <property type="match status" value="1"/>
</dbReference>
<evidence type="ECO:0000313" key="7">
    <source>
        <dbReference type="EMBL" id="EID52535.1"/>
    </source>
</evidence>
<organism evidence="7 8">
    <name type="scientific">Saccharomonospora xinjiangensis XJ-54</name>
    <dbReference type="NCBI Taxonomy" id="882086"/>
    <lineage>
        <taxon>Bacteria</taxon>
        <taxon>Bacillati</taxon>
        <taxon>Actinomycetota</taxon>
        <taxon>Actinomycetes</taxon>
        <taxon>Pseudonocardiales</taxon>
        <taxon>Pseudonocardiaceae</taxon>
        <taxon>Saccharomonospora</taxon>
    </lineage>
</organism>
<dbReference type="eggNOG" id="COG1562">
    <property type="taxonomic scope" value="Bacteria"/>
</dbReference>
<dbReference type="GO" id="GO:0051996">
    <property type="term" value="F:squalene synthase [NAD(P)H] activity"/>
    <property type="evidence" value="ECO:0007669"/>
    <property type="project" value="InterPro"/>
</dbReference>
<keyword evidence="8" id="KW-1185">Reference proteome</keyword>
<dbReference type="PANTHER" id="PTHR31480">
    <property type="entry name" value="BIFUNCTIONAL LYCOPENE CYCLASE/PHYTOENE SYNTHASE"/>
    <property type="match status" value="1"/>
</dbReference>
<dbReference type="InterPro" id="IPR019845">
    <property type="entry name" value="Squalene/phytoene_synthase_CS"/>
</dbReference>
<sequence>MVVRRSGPESDPTGGDVGVIGDSVGAGAVGDSVAARRELAAARITEPRLRAAYLHSRWLNARHGRTYFLATRLLPASRRPAVHALYGFARHADDIVDGDLPRAEAAARLTALDTALGAALAGRPCDDPVFTALADTVNRYEIDPGLFTPFLRSMRMDLTTSGYATRAALEEYMHGSAEVIGLQLLPVLGTVCDRASAAPRAAALGAAFQLTNFLRDIAEDLDRGRVYLPADELAAHGVDRELLSWCRTVGHADPKVRRAVADQVERTRRVYRRAWPGVALLRPESRPCVATAFTLYSRILDAIAEAGYDVFAGRAVVGTSRRLALAASTMVRTAALPPPRRAPLRRRQPVYTGPGARSFAVGRSRAGRSNRGGPVGEHIPITSTKERR</sequence>
<evidence type="ECO:0000256" key="1">
    <source>
        <dbReference type="ARBA" id="ARBA00004684"/>
    </source>
</evidence>
<dbReference type="SFLD" id="SFLDG01212">
    <property type="entry name" value="Phytoene_synthase_like"/>
    <property type="match status" value="1"/>
</dbReference>
<dbReference type="HOGENOM" id="CLU_037269_1_2_11"/>
<proteinExistence type="inferred from homology"/>
<dbReference type="UniPathway" id="UPA00799"/>
<dbReference type="PROSITE" id="PS01045">
    <property type="entry name" value="SQUALEN_PHYTOEN_SYN_2"/>
    <property type="match status" value="1"/>
</dbReference>
<dbReference type="Proteomes" id="UP000004691">
    <property type="component" value="Unassembled WGS sequence"/>
</dbReference>
<dbReference type="AlphaFoldDB" id="I0UXD2"/>
<feature type="region of interest" description="Disordered" evidence="6">
    <location>
        <begin position="340"/>
        <end position="388"/>
    </location>
</feature>
<dbReference type="STRING" id="882086.SacxiDRAFT_0253"/>
<dbReference type="InterPro" id="IPR002060">
    <property type="entry name" value="Squ/phyt_synthse"/>
</dbReference>
<dbReference type="Pfam" id="PF00494">
    <property type="entry name" value="SQS_PSY"/>
    <property type="match status" value="1"/>
</dbReference>
<comment type="cofactor">
    <cofactor evidence="5">
        <name>ATP</name>
        <dbReference type="ChEBI" id="CHEBI:30616"/>
    </cofactor>
</comment>
<reference evidence="7 8" key="1">
    <citation type="submission" date="2012-01" db="EMBL/GenBank/DDBJ databases">
        <title>Improved High-Quality Draft sequence of Saccharomonospora xinjiangensis XJ-54.</title>
        <authorList>
            <consortium name="US DOE Joint Genome Institute"/>
            <person name="Lucas S."/>
            <person name="Han J."/>
            <person name="Lapidus A."/>
            <person name="Cheng J.-F."/>
            <person name="Goodwin L."/>
            <person name="Pitluck S."/>
            <person name="Peters L."/>
            <person name="Mikhailova N."/>
            <person name="Teshima H."/>
            <person name="Detter J.C."/>
            <person name="Han C."/>
            <person name="Tapia R."/>
            <person name="Land M."/>
            <person name="Hauser L."/>
            <person name="Kyrpides N."/>
            <person name="Ivanova N."/>
            <person name="Pagani I."/>
            <person name="Brambilla E.-M."/>
            <person name="Klenk H.-P."/>
            <person name="Woyke T."/>
        </authorList>
    </citation>
    <scope>NUCLEOTIDE SEQUENCE [LARGE SCALE GENOMIC DNA]</scope>
    <source>
        <strain evidence="7 8">XJ-54</strain>
    </source>
</reference>
<dbReference type="GO" id="GO:0016117">
    <property type="term" value="P:carotenoid biosynthetic process"/>
    <property type="evidence" value="ECO:0007669"/>
    <property type="project" value="UniProtKB-KW"/>
</dbReference>
<comment type="similarity">
    <text evidence="2">Belongs to the phytoene/squalene synthase family.</text>
</comment>
<evidence type="ECO:0000313" key="8">
    <source>
        <dbReference type="Proteomes" id="UP000004691"/>
    </source>
</evidence>
<comment type="pathway">
    <text evidence="1">Carotenoid biosynthesis; phytoene biosynthesis.</text>
</comment>
<feature type="compositionally biased region" description="Low complexity" evidence="6">
    <location>
        <begin position="362"/>
        <end position="372"/>
    </location>
</feature>
<keyword evidence="3" id="KW-0808">Transferase</keyword>
<name>I0UXD2_9PSEU</name>
<keyword evidence="4" id="KW-0125">Carotenoid biosynthesis</keyword>
<evidence type="ECO:0000256" key="6">
    <source>
        <dbReference type="SAM" id="MobiDB-lite"/>
    </source>
</evidence>
<dbReference type="Gene3D" id="1.10.600.10">
    <property type="entry name" value="Farnesyl Diphosphate Synthase"/>
    <property type="match status" value="1"/>
</dbReference>